<reference evidence="15" key="1">
    <citation type="submission" date="2025-08" db="UniProtKB">
        <authorList>
            <consortium name="Ensembl"/>
        </authorList>
    </citation>
    <scope>IDENTIFICATION</scope>
</reference>
<dbReference type="SMART" id="SM00320">
    <property type="entry name" value="WD40"/>
    <property type="match status" value="3"/>
</dbReference>
<keyword evidence="4" id="KW-0597">Phosphoprotein</keyword>
<dbReference type="Gene3D" id="2.130.10.10">
    <property type="entry name" value="YVTN repeat-like/Quinoprotein amine dehydrogenase"/>
    <property type="match status" value="2"/>
</dbReference>
<dbReference type="Pfam" id="PF12937">
    <property type="entry name" value="F-box-like"/>
    <property type="match status" value="1"/>
</dbReference>
<comment type="similarity">
    <text evidence="9">Belongs to the FBXW5 family.</text>
</comment>
<feature type="compositionally biased region" description="Pro residues" evidence="13">
    <location>
        <begin position="188"/>
        <end position="205"/>
    </location>
</feature>
<evidence type="ECO:0000256" key="7">
    <source>
        <dbReference type="ARBA" id="ARBA00022786"/>
    </source>
</evidence>
<dbReference type="PROSITE" id="PS50082">
    <property type="entry name" value="WD_REPEATS_2"/>
    <property type="match status" value="2"/>
</dbReference>
<keyword evidence="16" id="KW-1185">Reference proteome</keyword>
<dbReference type="SMART" id="SM00256">
    <property type="entry name" value="FBOX"/>
    <property type="match status" value="1"/>
</dbReference>
<evidence type="ECO:0000256" key="2">
    <source>
        <dbReference type="ARBA" id="ARBA00004906"/>
    </source>
</evidence>
<dbReference type="Proteomes" id="UP000233060">
    <property type="component" value="Unassembled WGS sequence"/>
</dbReference>
<organism evidence="15 16">
    <name type="scientific">Cercocebus atys</name>
    <name type="common">Sooty mangabey</name>
    <name type="synonym">Cercocebus torquatus atys</name>
    <dbReference type="NCBI Taxonomy" id="9531"/>
    <lineage>
        <taxon>Eukaryota</taxon>
        <taxon>Metazoa</taxon>
        <taxon>Chordata</taxon>
        <taxon>Craniata</taxon>
        <taxon>Vertebrata</taxon>
        <taxon>Euteleostomi</taxon>
        <taxon>Mammalia</taxon>
        <taxon>Eutheria</taxon>
        <taxon>Euarchontoglires</taxon>
        <taxon>Primates</taxon>
        <taxon>Haplorrhini</taxon>
        <taxon>Catarrhini</taxon>
        <taxon>Cercopithecidae</taxon>
        <taxon>Cercopithecinae</taxon>
        <taxon>Cercocebus</taxon>
    </lineage>
</organism>
<dbReference type="GeneTree" id="ENSGT00730000111276"/>
<dbReference type="GO" id="GO:0010824">
    <property type="term" value="P:regulation of centrosome duplication"/>
    <property type="evidence" value="ECO:0007669"/>
    <property type="project" value="Ensembl"/>
</dbReference>
<dbReference type="FunFam" id="2.130.10.10:FF:000305">
    <property type="entry name" value="F-box/WD repeat-containing protein 5 isoform X1"/>
    <property type="match status" value="1"/>
</dbReference>
<evidence type="ECO:0000256" key="6">
    <source>
        <dbReference type="ARBA" id="ARBA00022737"/>
    </source>
</evidence>
<dbReference type="STRING" id="9531.ENSCATP00000001684"/>
<dbReference type="Gene3D" id="1.20.1280.50">
    <property type="match status" value="1"/>
</dbReference>
<feature type="region of interest" description="Disordered" evidence="13">
    <location>
        <begin position="184"/>
        <end position="208"/>
    </location>
</feature>
<dbReference type="GO" id="GO:0019901">
    <property type="term" value="F:protein kinase binding"/>
    <property type="evidence" value="ECO:0007669"/>
    <property type="project" value="Ensembl"/>
</dbReference>
<evidence type="ECO:0000256" key="13">
    <source>
        <dbReference type="SAM" id="MobiDB-lite"/>
    </source>
</evidence>
<dbReference type="Bgee" id="ENSCATG00000007828">
    <property type="expression patterns" value="Expressed in liver and 12 other cell types or tissues"/>
</dbReference>
<dbReference type="CDD" id="cd22132">
    <property type="entry name" value="F-box_FBXW5"/>
    <property type="match status" value="1"/>
</dbReference>
<evidence type="ECO:0000256" key="5">
    <source>
        <dbReference type="ARBA" id="ARBA00022574"/>
    </source>
</evidence>
<dbReference type="GO" id="GO:0005737">
    <property type="term" value="C:cytoplasm"/>
    <property type="evidence" value="ECO:0007669"/>
    <property type="project" value="UniProtKB-SubCell"/>
</dbReference>
<comment type="subcellular location">
    <subcellularLocation>
        <location evidence="1">Cytoplasm</location>
    </subcellularLocation>
</comment>
<feature type="repeat" description="WD" evidence="12">
    <location>
        <begin position="581"/>
        <end position="613"/>
    </location>
</feature>
<protein>
    <recommendedName>
        <fullName evidence="10">F-box/WD repeat-containing protein 5</fullName>
    </recommendedName>
    <alternativeName>
        <fullName evidence="11">F-box and WD-40 domain-containing protein 5</fullName>
    </alternativeName>
</protein>
<proteinExistence type="inferred from homology"/>
<dbReference type="FunFam" id="2.130.10.10:FF:000335">
    <property type="entry name" value="F-box/WD repeat-containing protein 5 isoform X1"/>
    <property type="match status" value="1"/>
</dbReference>
<dbReference type="SUPFAM" id="SSF50978">
    <property type="entry name" value="WD40 repeat-like"/>
    <property type="match status" value="1"/>
</dbReference>
<gene>
    <name evidence="15" type="primary">FBXW5</name>
</gene>
<evidence type="ECO:0000256" key="11">
    <source>
        <dbReference type="ARBA" id="ARBA00079850"/>
    </source>
</evidence>
<evidence type="ECO:0000256" key="1">
    <source>
        <dbReference type="ARBA" id="ARBA00004496"/>
    </source>
</evidence>
<dbReference type="InterPro" id="IPR001810">
    <property type="entry name" value="F-box_dom"/>
</dbReference>
<dbReference type="PROSITE" id="PS50294">
    <property type="entry name" value="WD_REPEATS_REGION"/>
    <property type="match status" value="2"/>
</dbReference>
<dbReference type="InterPro" id="IPR036322">
    <property type="entry name" value="WD40_repeat_dom_sf"/>
</dbReference>
<evidence type="ECO:0000256" key="9">
    <source>
        <dbReference type="ARBA" id="ARBA00061153"/>
    </source>
</evidence>
<accession>A0A2K5KLW9</accession>
<dbReference type="GO" id="GO:0019005">
    <property type="term" value="C:SCF ubiquitin ligase complex"/>
    <property type="evidence" value="ECO:0007669"/>
    <property type="project" value="Ensembl"/>
</dbReference>
<evidence type="ECO:0000256" key="12">
    <source>
        <dbReference type="PROSITE-ProRule" id="PRU00221"/>
    </source>
</evidence>
<name>A0A2K5KLW9_CERAT</name>
<sequence length="641" mass="71447">MDEGGTPLLPDSLVYQIFLSLGPADVLAAGLVCRQWQAVSRDEFLWREQFYRYYQVARDVPRHPAATSWYEEFQRLYDTVPCVEVQTLRAHTDQVLHLSFSHSGYQFASCSKDCTVKIWSNDLTISLLHSADMRPYNWSYTQFSQFNKDDSLLLASGVFLGPHNSSSGEIAVISLGEHGCRVPGTGWAPPPAPRPPPPPPFPFPPHANSLSSPGLPTDSFALLSRVRNKPYDVFGCWLTETSLISGNLHRIGDITSCSVLWLNNAFQVRVGWGGAGQGWAGGRVAIPRAWRPPGVCPRPQDVESENVNVVKRLFKIQNLNASTIRTVMVADCSRFDSPDLLLEAGDPATSPCRIFDLGGDNEEEVAGPAPAHAKEGLRHFLDRVLEGRAQPQPSERVLETKVAELLAQGHTKPPERSATGARSKYLIFTTGCLTYSPHQIGIKQILPHQMTTAGPVLGEGRGSDAFFDALDHVIDVHGHIIGMGLSPDNRYLYVNSRAWPSGAVVADPMQPPPIAEEIDLLVFDLKTMREVRRALRAHRAYTPNDECFFIFLDVSRDFVASGAEDRHGYIWDRHYNICLAKLRHEDVVNSVAFSPQEQELLLTASDDATIKAWRSPRTVRIFQAHRPRPRAFFSWLASQRR</sequence>
<keyword evidence="6" id="KW-0677">Repeat</keyword>
<evidence type="ECO:0000256" key="10">
    <source>
        <dbReference type="ARBA" id="ARBA00072487"/>
    </source>
</evidence>
<dbReference type="GO" id="GO:0016567">
    <property type="term" value="P:protein ubiquitination"/>
    <property type="evidence" value="ECO:0007669"/>
    <property type="project" value="Ensembl"/>
</dbReference>
<evidence type="ECO:0000259" key="14">
    <source>
        <dbReference type="PROSITE" id="PS50181"/>
    </source>
</evidence>
<dbReference type="FunFam" id="1.20.1280.50:FF:000032">
    <property type="entry name" value="F-box/WD repeat-containing protein 5 isoform X1"/>
    <property type="match status" value="1"/>
</dbReference>
<dbReference type="PANTHER" id="PTHR20995">
    <property type="entry name" value="F-BOX/WD REPEAT-CONTAINING PROTEIN 5"/>
    <property type="match status" value="1"/>
</dbReference>
<evidence type="ECO:0000256" key="8">
    <source>
        <dbReference type="ARBA" id="ARBA00022843"/>
    </source>
</evidence>
<dbReference type="InterPro" id="IPR042508">
    <property type="entry name" value="FBXW5"/>
</dbReference>
<evidence type="ECO:0000256" key="3">
    <source>
        <dbReference type="ARBA" id="ARBA00022490"/>
    </source>
</evidence>
<dbReference type="GO" id="GO:0031146">
    <property type="term" value="P:SCF-dependent proteasomal ubiquitin-dependent protein catabolic process"/>
    <property type="evidence" value="ECO:0007669"/>
    <property type="project" value="Ensembl"/>
</dbReference>
<dbReference type="Ensembl" id="ENSCATT00000008624.1">
    <property type="protein sequence ID" value="ENSCATP00000001684.1"/>
    <property type="gene ID" value="ENSCATG00000007828.1"/>
</dbReference>
<dbReference type="InterPro" id="IPR015943">
    <property type="entry name" value="WD40/YVTN_repeat-like_dom_sf"/>
</dbReference>
<dbReference type="PANTHER" id="PTHR20995:SF17">
    <property type="entry name" value="F-BOX_WD REPEAT-CONTAINING PROTEIN 5"/>
    <property type="match status" value="1"/>
</dbReference>
<keyword evidence="7" id="KW-0833">Ubl conjugation pathway</keyword>
<comment type="pathway">
    <text evidence="2">Protein modification; protein ubiquitination.</text>
</comment>
<dbReference type="GO" id="GO:0007088">
    <property type="term" value="P:regulation of mitotic nuclear division"/>
    <property type="evidence" value="ECO:0007669"/>
    <property type="project" value="Ensembl"/>
</dbReference>
<dbReference type="AlphaFoldDB" id="A0A2K5KLW9"/>
<dbReference type="Pfam" id="PF00400">
    <property type="entry name" value="WD40"/>
    <property type="match status" value="2"/>
</dbReference>
<feature type="domain" description="F-box" evidence="14">
    <location>
        <begin position="9"/>
        <end position="49"/>
    </location>
</feature>
<feature type="repeat" description="WD" evidence="12">
    <location>
        <begin position="88"/>
        <end position="120"/>
    </location>
</feature>
<dbReference type="InterPro" id="IPR036047">
    <property type="entry name" value="F-box-like_dom_sf"/>
</dbReference>
<evidence type="ECO:0000313" key="15">
    <source>
        <dbReference type="Ensembl" id="ENSCATP00000001684.1"/>
    </source>
</evidence>
<evidence type="ECO:0000256" key="4">
    <source>
        <dbReference type="ARBA" id="ARBA00022553"/>
    </source>
</evidence>
<dbReference type="OMA" id="NPRDSEM"/>
<dbReference type="GO" id="GO:0080008">
    <property type="term" value="C:Cul4-RING E3 ubiquitin ligase complex"/>
    <property type="evidence" value="ECO:0007669"/>
    <property type="project" value="Ensembl"/>
</dbReference>
<evidence type="ECO:0000313" key="16">
    <source>
        <dbReference type="Proteomes" id="UP000233060"/>
    </source>
</evidence>
<keyword evidence="3" id="KW-0963">Cytoplasm</keyword>
<keyword evidence="8" id="KW-0832">Ubl conjugation</keyword>
<dbReference type="SUPFAM" id="SSF81383">
    <property type="entry name" value="F-box domain"/>
    <property type="match status" value="1"/>
</dbReference>
<reference evidence="15" key="2">
    <citation type="submission" date="2025-09" db="UniProtKB">
        <authorList>
            <consortium name="Ensembl"/>
        </authorList>
    </citation>
    <scope>IDENTIFICATION</scope>
</reference>
<dbReference type="InterPro" id="IPR001680">
    <property type="entry name" value="WD40_rpt"/>
</dbReference>
<dbReference type="PROSITE" id="PS50181">
    <property type="entry name" value="FBOX"/>
    <property type="match status" value="1"/>
</dbReference>
<keyword evidence="5 12" id="KW-0853">WD repeat</keyword>